<accession>A0ABS7YZQ4</accession>
<comment type="caution">
    <text evidence="1">The sequence shown here is derived from an EMBL/GenBank/DDBJ whole genome shotgun (WGS) entry which is preliminary data.</text>
</comment>
<dbReference type="Proteomes" id="UP001198374">
    <property type="component" value="Unassembled WGS sequence"/>
</dbReference>
<evidence type="ECO:0000313" key="2">
    <source>
        <dbReference type="Proteomes" id="UP001198374"/>
    </source>
</evidence>
<keyword evidence="2" id="KW-1185">Reference proteome</keyword>
<organism evidence="1 2">
    <name type="scientific">Anaerococcus degeneri</name>
    <dbReference type="NCBI Taxonomy" id="361500"/>
    <lineage>
        <taxon>Bacteria</taxon>
        <taxon>Bacillati</taxon>
        <taxon>Bacillota</taxon>
        <taxon>Tissierellia</taxon>
        <taxon>Tissierellales</taxon>
        <taxon>Peptoniphilaceae</taxon>
        <taxon>Anaerococcus</taxon>
    </lineage>
</organism>
<dbReference type="RefSeq" id="WP_209771249.1">
    <property type="nucleotide sequence ID" value="NZ_JAGGLO010000001.1"/>
</dbReference>
<proteinExistence type="predicted"/>
<dbReference type="EMBL" id="JAIWIY010000001">
    <property type="protein sequence ID" value="MCA2096935.1"/>
    <property type="molecule type" value="Genomic_DNA"/>
</dbReference>
<protein>
    <submittedName>
        <fullName evidence="1">Uncharacterized protein</fullName>
    </submittedName>
</protein>
<sequence>MTSIGELNREFKNLLIDFSKKDLNDYNPYSNDGLNLTQIAEEFLDKYKKGLSDFSWVSALNCNNKIRNVKTEKKNKFINSANVNYGLPTHYRGDIENGYLYLCLFNPGSNGINDEYKKDVSIKEYYSNFKDDDDDKILIAEDSPEKIESYINGCESILTKELKKFLQDFNKDQNKSEIKDDLGYYTYAYFLDIAKQAGYIKKDGKKYIPLFHCQKNKLTDRAGNSIEEITNKIVNIDLFPFRSKSANTIVLDYDNKFSLFSAYIILHRIGKNIESDNDKKLAFCFRSYDTWRNVLIIALKKIIKDQKKKITNEDIDENLDKLYFEYFYQFPGQAARISPNNLMRKIGKYKFDSIINLVEKNN</sequence>
<name>A0ABS7YZQ4_9FIRM</name>
<evidence type="ECO:0000313" key="1">
    <source>
        <dbReference type="EMBL" id="MCA2096935.1"/>
    </source>
</evidence>
<gene>
    <name evidence="1" type="ORF">LDJ82_08530</name>
</gene>
<reference evidence="2" key="1">
    <citation type="submission" date="2023-07" db="EMBL/GenBank/DDBJ databases">
        <title>FDA dAtabase for Regulatory Grade micrObial Sequences (FDA-ARGOS): Supporting development and validation of Infectious Disease Dx tests.</title>
        <authorList>
            <person name="Sproer C."/>
            <person name="Gronow S."/>
            <person name="Severitt S."/>
            <person name="Schroder I."/>
            <person name="Tallon L."/>
            <person name="Sadzewicz L."/>
            <person name="Zhao X."/>
            <person name="Boylan J."/>
            <person name="Ott S."/>
            <person name="Bowen H."/>
            <person name="Vavikolanu K."/>
            <person name="Hazen T."/>
            <person name="Aluvathingal J."/>
            <person name="Nadendla S."/>
            <person name="Lowell S."/>
            <person name="Myers T."/>
            <person name="Yan Y."/>
        </authorList>
    </citation>
    <scope>NUCLEOTIDE SEQUENCE [LARGE SCALE GENOMIC DNA]</scope>
    <source>
        <strain evidence="2">FDAARGOS_1538</strain>
    </source>
</reference>